<dbReference type="InterPro" id="IPR014710">
    <property type="entry name" value="RmlC-like_jellyroll"/>
</dbReference>
<sequence length="215" mass="24351">MAKELCVQLVPLFNQLPLADQEQIEALLKQAEHPRGEIVLDPLSKPQLIIVAKGKLRMETLASDGTKQVNQIIGAGDYAGTEWLFGETNQATYLTAAQNSLVCHLEMDDFKALLAKLPTLAYRLLRFTINQNHALQRQTYYLGLTRVEERVMAYFNDQKMDQQSSVITLPFKLAELAAYLGTTPETISRTIKHLSDETKIEQLTKAKYRLLKTEK</sequence>
<dbReference type="SMART" id="SM00419">
    <property type="entry name" value="HTH_CRP"/>
    <property type="match status" value="1"/>
</dbReference>
<dbReference type="EMBL" id="JACJJQ010000059">
    <property type="protein sequence ID" value="MBM6754838.1"/>
    <property type="molecule type" value="Genomic_DNA"/>
</dbReference>
<dbReference type="InterPro" id="IPR050397">
    <property type="entry name" value="Env_Response_Regulators"/>
</dbReference>
<dbReference type="InterPro" id="IPR012318">
    <property type="entry name" value="HTH_CRP"/>
</dbReference>
<dbReference type="CDD" id="cd00038">
    <property type="entry name" value="CAP_ED"/>
    <property type="match status" value="1"/>
</dbReference>
<dbReference type="InterPro" id="IPR000595">
    <property type="entry name" value="cNMP-bd_dom"/>
</dbReference>
<dbReference type="Proteomes" id="UP000776629">
    <property type="component" value="Unassembled WGS sequence"/>
</dbReference>
<protein>
    <submittedName>
        <fullName evidence="6">Crp/Fnr family transcriptional regulator</fullName>
    </submittedName>
</protein>
<gene>
    <name evidence="6" type="ORF">H5993_08745</name>
</gene>
<keyword evidence="3" id="KW-0804">Transcription</keyword>
<accession>A0ABS2EQP6</accession>
<dbReference type="InterPro" id="IPR018490">
    <property type="entry name" value="cNMP-bd_dom_sf"/>
</dbReference>
<evidence type="ECO:0000256" key="1">
    <source>
        <dbReference type="ARBA" id="ARBA00023015"/>
    </source>
</evidence>
<dbReference type="Gene3D" id="2.60.120.10">
    <property type="entry name" value="Jelly Rolls"/>
    <property type="match status" value="1"/>
</dbReference>
<comment type="caution">
    <text evidence="6">The sequence shown here is derived from an EMBL/GenBank/DDBJ whole genome shotgun (WGS) entry which is preliminary data.</text>
</comment>
<dbReference type="PROSITE" id="PS50042">
    <property type="entry name" value="CNMP_BINDING_3"/>
    <property type="match status" value="1"/>
</dbReference>
<dbReference type="PANTHER" id="PTHR24567">
    <property type="entry name" value="CRP FAMILY TRANSCRIPTIONAL REGULATORY PROTEIN"/>
    <property type="match status" value="1"/>
</dbReference>
<dbReference type="PANTHER" id="PTHR24567:SF26">
    <property type="entry name" value="REGULATORY PROTEIN YEIL"/>
    <property type="match status" value="1"/>
</dbReference>
<evidence type="ECO:0000256" key="3">
    <source>
        <dbReference type="ARBA" id="ARBA00023163"/>
    </source>
</evidence>
<dbReference type="RefSeq" id="WP_204777067.1">
    <property type="nucleotide sequence ID" value="NZ_JACJJQ010000059.1"/>
</dbReference>
<dbReference type="SUPFAM" id="SSF46785">
    <property type="entry name" value="Winged helix' DNA-binding domain"/>
    <property type="match status" value="1"/>
</dbReference>
<dbReference type="PROSITE" id="PS51063">
    <property type="entry name" value="HTH_CRP_2"/>
    <property type="match status" value="1"/>
</dbReference>
<evidence type="ECO:0000256" key="2">
    <source>
        <dbReference type="ARBA" id="ARBA00023125"/>
    </source>
</evidence>
<proteinExistence type="predicted"/>
<reference evidence="6 7" key="1">
    <citation type="journal article" date="2021" name="Sci. Rep.">
        <title>The distribution of antibiotic resistance genes in chicken gut microbiota commensals.</title>
        <authorList>
            <person name="Juricova H."/>
            <person name="Matiasovicova J."/>
            <person name="Kubasova T."/>
            <person name="Cejkova D."/>
            <person name="Rychlik I."/>
        </authorList>
    </citation>
    <scope>NUCLEOTIDE SEQUENCE [LARGE SCALE GENOMIC DNA]</scope>
    <source>
        <strain evidence="6 7">An810</strain>
    </source>
</reference>
<name>A0ABS2EQP6_9LACO</name>
<dbReference type="Pfam" id="PF00027">
    <property type="entry name" value="cNMP_binding"/>
    <property type="match status" value="1"/>
</dbReference>
<dbReference type="InterPro" id="IPR036390">
    <property type="entry name" value="WH_DNA-bd_sf"/>
</dbReference>
<dbReference type="Pfam" id="PF13545">
    <property type="entry name" value="HTH_Crp_2"/>
    <property type="match status" value="1"/>
</dbReference>
<evidence type="ECO:0000313" key="6">
    <source>
        <dbReference type="EMBL" id="MBM6754838.1"/>
    </source>
</evidence>
<dbReference type="Gene3D" id="1.10.10.10">
    <property type="entry name" value="Winged helix-like DNA-binding domain superfamily/Winged helix DNA-binding domain"/>
    <property type="match status" value="1"/>
</dbReference>
<dbReference type="InterPro" id="IPR036388">
    <property type="entry name" value="WH-like_DNA-bd_sf"/>
</dbReference>
<feature type="domain" description="Cyclic nucleotide-binding" evidence="4">
    <location>
        <begin position="48"/>
        <end position="131"/>
    </location>
</feature>
<feature type="domain" description="HTH crp-type" evidence="5">
    <location>
        <begin position="145"/>
        <end position="214"/>
    </location>
</feature>
<keyword evidence="7" id="KW-1185">Reference proteome</keyword>
<keyword evidence="2" id="KW-0238">DNA-binding</keyword>
<evidence type="ECO:0000259" key="4">
    <source>
        <dbReference type="PROSITE" id="PS50042"/>
    </source>
</evidence>
<dbReference type="SUPFAM" id="SSF51206">
    <property type="entry name" value="cAMP-binding domain-like"/>
    <property type="match status" value="1"/>
</dbReference>
<evidence type="ECO:0000259" key="5">
    <source>
        <dbReference type="PROSITE" id="PS51063"/>
    </source>
</evidence>
<evidence type="ECO:0000313" key="7">
    <source>
        <dbReference type="Proteomes" id="UP000776629"/>
    </source>
</evidence>
<keyword evidence="1" id="KW-0805">Transcription regulation</keyword>
<organism evidence="6 7">
    <name type="scientific">Limosilactobacillus alvi</name>
    <dbReference type="NCBI Taxonomy" id="990412"/>
    <lineage>
        <taxon>Bacteria</taxon>
        <taxon>Bacillati</taxon>
        <taxon>Bacillota</taxon>
        <taxon>Bacilli</taxon>
        <taxon>Lactobacillales</taxon>
        <taxon>Lactobacillaceae</taxon>
        <taxon>Limosilactobacillus</taxon>
    </lineage>
</organism>